<evidence type="ECO:0000313" key="4">
    <source>
        <dbReference type="Proteomes" id="UP000700596"/>
    </source>
</evidence>
<keyword evidence="2" id="KW-0812">Transmembrane</keyword>
<feature type="transmembrane region" description="Helical" evidence="2">
    <location>
        <begin position="302"/>
        <end position="325"/>
    </location>
</feature>
<evidence type="ECO:0000313" key="3">
    <source>
        <dbReference type="EMBL" id="KAH7128587.1"/>
    </source>
</evidence>
<reference evidence="3" key="1">
    <citation type="journal article" date="2021" name="Nat. Commun.">
        <title>Genetic determinants of endophytism in the Arabidopsis root mycobiome.</title>
        <authorList>
            <person name="Mesny F."/>
            <person name="Miyauchi S."/>
            <person name="Thiergart T."/>
            <person name="Pickel B."/>
            <person name="Atanasova L."/>
            <person name="Karlsson M."/>
            <person name="Huettel B."/>
            <person name="Barry K.W."/>
            <person name="Haridas S."/>
            <person name="Chen C."/>
            <person name="Bauer D."/>
            <person name="Andreopoulos W."/>
            <person name="Pangilinan J."/>
            <person name="LaButti K."/>
            <person name="Riley R."/>
            <person name="Lipzen A."/>
            <person name="Clum A."/>
            <person name="Drula E."/>
            <person name="Henrissat B."/>
            <person name="Kohler A."/>
            <person name="Grigoriev I.V."/>
            <person name="Martin F.M."/>
            <person name="Hacquard S."/>
        </authorList>
    </citation>
    <scope>NUCLEOTIDE SEQUENCE</scope>
    <source>
        <strain evidence="3">MPI-CAGE-CH-0243</strain>
    </source>
</reference>
<feature type="compositionally biased region" description="Polar residues" evidence="1">
    <location>
        <begin position="236"/>
        <end position="248"/>
    </location>
</feature>
<name>A0A9P9E0N1_9PLEO</name>
<keyword evidence="2" id="KW-1133">Transmembrane helix</keyword>
<sequence>MYLRFYRQHSSCHTSVLYIKFIFHGFGHYLAIQLLLHLQLPFPLLAPPSREENTSGVGILLPLLLLVAKDLLRSMIRGLGRVSLRMPKEELVDELIFVCLFCKLQPNIANTASSFHFQLSNNCSSFLRSTMISFEVIFLLLCSIITVAPLPMTSQETTTAVAGVIQMAHGTVPPSTFPSSTNPSITLPVTSSPSGPSPVLSSSAPEKSQSSSSSLKSSAPPSSIPPVSSSLLMSAPSKTSNAPSASQSLPPPKSTNTESSSSPSSEIQTTKMPAPSFFSIVSSATSYPTTTMKPDAGTRVPLIVGSIIGGMLAIAIVGTFIFLLIRCFHKIRGTVIEPDKELVTNPGVGMAIGRGGRRVGEHGNGEDIPMQVYVPPPVRTGAGRWY</sequence>
<feature type="region of interest" description="Disordered" evidence="1">
    <location>
        <begin position="175"/>
        <end position="272"/>
    </location>
</feature>
<feature type="transmembrane region" description="Helical" evidence="2">
    <location>
        <begin position="21"/>
        <end position="42"/>
    </location>
</feature>
<evidence type="ECO:0000256" key="1">
    <source>
        <dbReference type="SAM" id="MobiDB-lite"/>
    </source>
</evidence>
<feature type="compositionally biased region" description="Low complexity" evidence="1">
    <location>
        <begin position="254"/>
        <end position="266"/>
    </location>
</feature>
<evidence type="ECO:0008006" key="5">
    <source>
        <dbReference type="Google" id="ProtNLM"/>
    </source>
</evidence>
<accession>A0A9P9E0N1</accession>
<organism evidence="3 4">
    <name type="scientific">Dendryphion nanum</name>
    <dbReference type="NCBI Taxonomy" id="256645"/>
    <lineage>
        <taxon>Eukaryota</taxon>
        <taxon>Fungi</taxon>
        <taxon>Dikarya</taxon>
        <taxon>Ascomycota</taxon>
        <taxon>Pezizomycotina</taxon>
        <taxon>Dothideomycetes</taxon>
        <taxon>Pleosporomycetidae</taxon>
        <taxon>Pleosporales</taxon>
        <taxon>Torulaceae</taxon>
        <taxon>Dendryphion</taxon>
    </lineage>
</organism>
<evidence type="ECO:0000256" key="2">
    <source>
        <dbReference type="SAM" id="Phobius"/>
    </source>
</evidence>
<dbReference type="AlphaFoldDB" id="A0A9P9E0N1"/>
<dbReference type="EMBL" id="JAGMWT010000005">
    <property type="protein sequence ID" value="KAH7128587.1"/>
    <property type="molecule type" value="Genomic_DNA"/>
</dbReference>
<keyword evidence="2" id="KW-0472">Membrane</keyword>
<dbReference type="Proteomes" id="UP000700596">
    <property type="component" value="Unassembled WGS sequence"/>
</dbReference>
<proteinExistence type="predicted"/>
<comment type="caution">
    <text evidence="3">The sequence shown here is derived from an EMBL/GenBank/DDBJ whole genome shotgun (WGS) entry which is preliminary data.</text>
</comment>
<protein>
    <recommendedName>
        <fullName evidence="5">Mid2 domain-containing protein</fullName>
    </recommendedName>
</protein>
<dbReference type="CDD" id="cd12087">
    <property type="entry name" value="TM_EGFR-like"/>
    <property type="match status" value="1"/>
</dbReference>
<keyword evidence="4" id="KW-1185">Reference proteome</keyword>
<feature type="compositionally biased region" description="Low complexity" evidence="1">
    <location>
        <begin position="175"/>
        <end position="234"/>
    </location>
</feature>
<gene>
    <name evidence="3" type="ORF">B0J11DRAFT_505054</name>
</gene>